<dbReference type="InterPro" id="IPR001206">
    <property type="entry name" value="Diacylglycerol_kinase_cat_dom"/>
</dbReference>
<gene>
    <name evidence="2" type="ORF">FHS92_002150</name>
</gene>
<evidence type="ECO:0000313" key="2">
    <source>
        <dbReference type="EMBL" id="MBB6124405.1"/>
    </source>
</evidence>
<dbReference type="InterPro" id="IPR017438">
    <property type="entry name" value="ATP-NAD_kinase_N"/>
</dbReference>
<proteinExistence type="predicted"/>
<dbReference type="AlphaFoldDB" id="A0A841J7A2"/>
<evidence type="ECO:0000313" key="3">
    <source>
        <dbReference type="Proteomes" id="UP000552700"/>
    </source>
</evidence>
<dbReference type="GO" id="GO:0016301">
    <property type="term" value="F:kinase activity"/>
    <property type="evidence" value="ECO:0007669"/>
    <property type="project" value="InterPro"/>
</dbReference>
<dbReference type="EMBL" id="JACIJP010000003">
    <property type="protein sequence ID" value="MBB6124405.1"/>
    <property type="molecule type" value="Genomic_DNA"/>
</dbReference>
<sequence length="278" mass="29512">MARIWIITNSGSASTNAGAIADLHRCFEEHDVETLRTIDLAEDDLPDLSDLTQEAPDFIASFGGDGTAVALADRYGTDGASPILVLPGGTMNLLSARLHGEAGVEEIIAAALSNPHAEQLPQVEGPGFFALTGVVAGSTARWGDVREELRQGDLGGMLRAAGDALDATLQPGAMHVEGSEEAHSALFIHATTTELRAEAIMAENLGDVARHGIAWLKRDFLGGPTEPVAHGEELRLSGPERHIDLLVDGERDRADNPLTLRHGRSAAWFLRTAQTPQP</sequence>
<reference evidence="2 3" key="1">
    <citation type="submission" date="2020-08" db="EMBL/GenBank/DDBJ databases">
        <title>Genomic Encyclopedia of Type Strains, Phase IV (KMG-IV): sequencing the most valuable type-strain genomes for metagenomic binning, comparative biology and taxonomic classification.</title>
        <authorList>
            <person name="Goeker M."/>
        </authorList>
    </citation>
    <scope>NUCLEOTIDE SEQUENCE [LARGE SCALE GENOMIC DNA]</scope>
    <source>
        <strain evidence="2 3">DSM 102255</strain>
    </source>
</reference>
<feature type="domain" description="DAGKc" evidence="1">
    <location>
        <begin position="3"/>
        <end position="126"/>
    </location>
</feature>
<dbReference type="SUPFAM" id="SSF111331">
    <property type="entry name" value="NAD kinase/diacylglycerol kinase-like"/>
    <property type="match status" value="1"/>
</dbReference>
<accession>A0A841J7A2</accession>
<keyword evidence="3" id="KW-1185">Reference proteome</keyword>
<comment type="caution">
    <text evidence="2">The sequence shown here is derived from an EMBL/GenBank/DDBJ whole genome shotgun (WGS) entry which is preliminary data.</text>
</comment>
<dbReference type="Proteomes" id="UP000552700">
    <property type="component" value="Unassembled WGS sequence"/>
</dbReference>
<protein>
    <recommendedName>
        <fullName evidence="1">DAGKc domain-containing protein</fullName>
    </recommendedName>
</protein>
<dbReference type="SMART" id="SM00046">
    <property type="entry name" value="DAGKc"/>
    <property type="match status" value="1"/>
</dbReference>
<dbReference type="InterPro" id="IPR016064">
    <property type="entry name" value="NAD/diacylglycerol_kinase_sf"/>
</dbReference>
<organism evidence="2 3">
    <name type="scientific">Sphingobium subterraneum</name>
    <dbReference type="NCBI Taxonomy" id="627688"/>
    <lineage>
        <taxon>Bacteria</taxon>
        <taxon>Pseudomonadati</taxon>
        <taxon>Pseudomonadota</taxon>
        <taxon>Alphaproteobacteria</taxon>
        <taxon>Sphingomonadales</taxon>
        <taxon>Sphingomonadaceae</taxon>
        <taxon>Sphingobium</taxon>
    </lineage>
</organism>
<dbReference type="Gene3D" id="3.40.50.10330">
    <property type="entry name" value="Probable inorganic polyphosphate/atp-NAD kinase, domain 1"/>
    <property type="match status" value="1"/>
</dbReference>
<evidence type="ECO:0000259" key="1">
    <source>
        <dbReference type="SMART" id="SM00046"/>
    </source>
</evidence>
<dbReference type="RefSeq" id="WP_184080469.1">
    <property type="nucleotide sequence ID" value="NZ_JACIJP010000003.1"/>
</dbReference>
<name>A0A841J7A2_9SPHN</name>
<dbReference type="Pfam" id="PF00781">
    <property type="entry name" value="DAGK_cat"/>
    <property type="match status" value="1"/>
</dbReference>